<dbReference type="OrthoDB" id="2121326at2759"/>
<dbReference type="InterPro" id="IPR036249">
    <property type="entry name" value="Thioredoxin-like_sf"/>
</dbReference>
<keyword evidence="4" id="KW-1185">Reference proteome</keyword>
<dbReference type="Gene3D" id="3.40.30.10">
    <property type="entry name" value="Glutaredoxin"/>
    <property type="match status" value="1"/>
</dbReference>
<organism evidence="3 4">
    <name type="scientific">Blastocystis sp. subtype 1 (strain ATCC 50177 / NandII)</name>
    <dbReference type="NCBI Taxonomy" id="478820"/>
    <lineage>
        <taxon>Eukaryota</taxon>
        <taxon>Sar</taxon>
        <taxon>Stramenopiles</taxon>
        <taxon>Bigyra</taxon>
        <taxon>Opalozoa</taxon>
        <taxon>Opalinata</taxon>
        <taxon>Blastocystidae</taxon>
        <taxon>Blastocystis</taxon>
    </lineage>
</organism>
<dbReference type="CDD" id="cd02947">
    <property type="entry name" value="TRX_family"/>
    <property type="match status" value="1"/>
</dbReference>
<evidence type="ECO:0000259" key="2">
    <source>
        <dbReference type="Pfam" id="PF00085"/>
    </source>
</evidence>
<reference evidence="3 4" key="1">
    <citation type="submission" date="2016-05" db="EMBL/GenBank/DDBJ databases">
        <title>Nuclear genome of Blastocystis sp. subtype 1 NandII.</title>
        <authorList>
            <person name="Gentekaki E."/>
            <person name="Curtis B."/>
            <person name="Stairs C."/>
            <person name="Eme L."/>
            <person name="Herman E."/>
            <person name="Klimes V."/>
            <person name="Arias M.C."/>
            <person name="Elias M."/>
            <person name="Hilliou F."/>
            <person name="Klute M."/>
            <person name="Malik S.-B."/>
            <person name="Pightling A."/>
            <person name="Rachubinski R."/>
            <person name="Salas D."/>
            <person name="Schlacht A."/>
            <person name="Suga H."/>
            <person name="Archibald J."/>
            <person name="Ball S.G."/>
            <person name="Clark G."/>
            <person name="Dacks J."/>
            <person name="Van Der Giezen M."/>
            <person name="Tsaousis A."/>
            <person name="Roger A."/>
        </authorList>
    </citation>
    <scope>NUCLEOTIDE SEQUENCE [LARGE SCALE GENOMIC DNA]</scope>
    <source>
        <strain evidence="4">ATCC 50177 / NandII</strain>
    </source>
</reference>
<feature type="domain" description="Thioredoxin" evidence="2">
    <location>
        <begin position="7"/>
        <end position="89"/>
    </location>
</feature>
<dbReference type="PANTHER" id="PTHR46115">
    <property type="entry name" value="THIOREDOXIN-LIKE PROTEIN 1"/>
    <property type="match status" value="1"/>
</dbReference>
<evidence type="ECO:0000256" key="1">
    <source>
        <dbReference type="ARBA" id="ARBA00023157"/>
    </source>
</evidence>
<proteinExistence type="predicted"/>
<accession>A0A196S5R3</accession>
<dbReference type="SUPFAM" id="SSF52833">
    <property type="entry name" value="Thioredoxin-like"/>
    <property type="match status" value="1"/>
</dbReference>
<dbReference type="Proteomes" id="UP000078348">
    <property type="component" value="Unassembled WGS sequence"/>
</dbReference>
<protein>
    <submittedName>
        <fullName evidence="3">Thioredoxin</fullName>
    </submittedName>
</protein>
<dbReference type="STRING" id="478820.A0A196S5R3"/>
<dbReference type="EMBL" id="LXWW01000580">
    <property type="protein sequence ID" value="OAO11761.1"/>
    <property type="molecule type" value="Genomic_DNA"/>
</dbReference>
<sequence length="98" mass="11120">MYNTYKANKKPTLVSFVQEGNASCKYISPLFSHFSTVVPEATFLSVDTKGKEEIAKMEQVTVIPSYKLFKENKMLFDFSGADGKKLMEMVELALEHKD</sequence>
<evidence type="ECO:0000313" key="3">
    <source>
        <dbReference type="EMBL" id="OAO11761.1"/>
    </source>
</evidence>
<gene>
    <name evidence="3" type="ORF">AV274_6596</name>
</gene>
<keyword evidence="1" id="KW-1015">Disulfide bond</keyword>
<dbReference type="Pfam" id="PF00085">
    <property type="entry name" value="Thioredoxin"/>
    <property type="match status" value="1"/>
</dbReference>
<comment type="caution">
    <text evidence="3">The sequence shown here is derived from an EMBL/GenBank/DDBJ whole genome shotgun (WGS) entry which is preliminary data.</text>
</comment>
<dbReference type="InterPro" id="IPR013766">
    <property type="entry name" value="Thioredoxin_domain"/>
</dbReference>
<name>A0A196S5R3_BLAHN</name>
<dbReference type="AlphaFoldDB" id="A0A196S5R3"/>
<evidence type="ECO:0000313" key="4">
    <source>
        <dbReference type="Proteomes" id="UP000078348"/>
    </source>
</evidence>